<dbReference type="PANTHER" id="PTHR31808:SF2">
    <property type="entry name" value="OS04G0596300 PROTEIN"/>
    <property type="match status" value="1"/>
</dbReference>
<reference evidence="1" key="1">
    <citation type="submission" date="2018-02" db="EMBL/GenBank/DDBJ databases">
        <title>Rhizophora mucronata_Transcriptome.</title>
        <authorList>
            <person name="Meera S.P."/>
            <person name="Sreeshan A."/>
            <person name="Augustine A."/>
        </authorList>
    </citation>
    <scope>NUCLEOTIDE SEQUENCE</scope>
    <source>
        <tissue evidence="1">Leaf</tissue>
    </source>
</reference>
<sequence length="407" mass="45913">MQQITGTRSEVLVAYPSTAAALRCHESFRLHNHFPSISFLPPSLSKRCPSFGPSKLASGMDKCRPRSLTVRASGDPNKNVVPVSPLEFESPVGQLLAQILQTHPHLLLAAIDQQLEKLQSDKESQKEVTPPSEDVLYKRINEVKEKERQKALEEIIYSLIVQKFLENGISMIPKISSTSDPTGRVDFWPNQEQKLESVHSSEAFEMIQSHLSLVLGERSVGPLDTIVQISKTKLGKLYAASIMYGYFLRRVDQRYQLERTLNTLPKGFNKDQARNDELSPMNQFWDPDSFPPDDDGHDRDEILLDAGEGKSYRLRSYVMYLDGETLQRYATIRSKEAISLIEKQTQALFGRPDIQITEDGSLDVSNDEVISIAFSGLTMLILEAVAFGSFLWDAESQVESKYHFVKS</sequence>
<name>A0A2P2IQH0_RHIMU</name>
<dbReference type="InterPro" id="IPR038925">
    <property type="entry name" value="At3g17800-like"/>
</dbReference>
<dbReference type="PANTHER" id="PTHR31808">
    <property type="entry name" value="EXPRESSED PROTEIN"/>
    <property type="match status" value="1"/>
</dbReference>
<protein>
    <submittedName>
        <fullName evidence="1">Uncharacterized protein LOC105128231</fullName>
    </submittedName>
</protein>
<dbReference type="AlphaFoldDB" id="A0A2P2IQH0"/>
<dbReference type="Pfam" id="PF05542">
    <property type="entry name" value="DUF760"/>
    <property type="match status" value="1"/>
</dbReference>
<organism evidence="1">
    <name type="scientific">Rhizophora mucronata</name>
    <name type="common">Asiatic mangrove</name>
    <dbReference type="NCBI Taxonomy" id="61149"/>
    <lineage>
        <taxon>Eukaryota</taxon>
        <taxon>Viridiplantae</taxon>
        <taxon>Streptophyta</taxon>
        <taxon>Embryophyta</taxon>
        <taxon>Tracheophyta</taxon>
        <taxon>Spermatophyta</taxon>
        <taxon>Magnoliopsida</taxon>
        <taxon>eudicotyledons</taxon>
        <taxon>Gunneridae</taxon>
        <taxon>Pentapetalae</taxon>
        <taxon>rosids</taxon>
        <taxon>fabids</taxon>
        <taxon>Malpighiales</taxon>
        <taxon>Rhizophoraceae</taxon>
        <taxon>Rhizophora</taxon>
    </lineage>
</organism>
<dbReference type="EMBL" id="GGEC01002971">
    <property type="protein sequence ID" value="MBW83454.1"/>
    <property type="molecule type" value="Transcribed_RNA"/>
</dbReference>
<accession>A0A2P2IQH0</accession>
<evidence type="ECO:0000313" key="1">
    <source>
        <dbReference type="EMBL" id="MBW83454.1"/>
    </source>
</evidence>
<dbReference type="InterPro" id="IPR008479">
    <property type="entry name" value="DUF760"/>
</dbReference>
<proteinExistence type="predicted"/>